<gene>
    <name evidence="3" type="ORF">EIP91_011583</name>
</gene>
<accession>A0A4R0RRG8</accession>
<name>A0A4R0RRG8_9APHY</name>
<evidence type="ECO:0000256" key="1">
    <source>
        <dbReference type="SAM" id="MobiDB-lite"/>
    </source>
</evidence>
<protein>
    <recommendedName>
        <fullName evidence="2">Smr domain-containing protein</fullName>
    </recommendedName>
</protein>
<dbReference type="Pfam" id="PF01713">
    <property type="entry name" value="Smr"/>
    <property type="match status" value="1"/>
</dbReference>
<organism evidence="3 4">
    <name type="scientific">Steccherinum ochraceum</name>
    <dbReference type="NCBI Taxonomy" id="92696"/>
    <lineage>
        <taxon>Eukaryota</taxon>
        <taxon>Fungi</taxon>
        <taxon>Dikarya</taxon>
        <taxon>Basidiomycota</taxon>
        <taxon>Agaricomycotina</taxon>
        <taxon>Agaricomycetes</taxon>
        <taxon>Polyporales</taxon>
        <taxon>Steccherinaceae</taxon>
        <taxon>Steccherinum</taxon>
    </lineage>
</organism>
<dbReference type="Gene3D" id="3.30.1370.110">
    <property type="match status" value="1"/>
</dbReference>
<comment type="caution">
    <text evidence="3">The sequence shown here is derived from an EMBL/GenBank/DDBJ whole genome shotgun (WGS) entry which is preliminary data.</text>
</comment>
<dbReference type="SMART" id="SM00463">
    <property type="entry name" value="SMR"/>
    <property type="match status" value="1"/>
</dbReference>
<dbReference type="InterPro" id="IPR036063">
    <property type="entry name" value="Smr_dom_sf"/>
</dbReference>
<feature type="region of interest" description="Disordered" evidence="1">
    <location>
        <begin position="409"/>
        <end position="440"/>
    </location>
</feature>
<dbReference type="Proteomes" id="UP000292702">
    <property type="component" value="Unassembled WGS sequence"/>
</dbReference>
<dbReference type="InterPro" id="IPR053020">
    <property type="entry name" value="Smr_domain_protein"/>
</dbReference>
<evidence type="ECO:0000259" key="2">
    <source>
        <dbReference type="PROSITE" id="PS50828"/>
    </source>
</evidence>
<feature type="domain" description="Smr" evidence="2">
    <location>
        <begin position="545"/>
        <end position="621"/>
    </location>
</feature>
<dbReference type="SUPFAM" id="SSF160443">
    <property type="entry name" value="SMR domain-like"/>
    <property type="match status" value="1"/>
</dbReference>
<dbReference type="PANTHER" id="PTHR47417">
    <property type="entry name" value="SMR DOMAIN-CONTAINING PROTEIN YPL199C"/>
    <property type="match status" value="1"/>
</dbReference>
<dbReference type="InterPro" id="IPR002625">
    <property type="entry name" value="Smr_dom"/>
</dbReference>
<feature type="compositionally biased region" description="Basic and acidic residues" evidence="1">
    <location>
        <begin position="282"/>
        <end position="294"/>
    </location>
</feature>
<reference evidence="3 4" key="1">
    <citation type="submission" date="2018-11" db="EMBL/GenBank/DDBJ databases">
        <title>Genome assembly of Steccherinum ochraceum LE-BIN_3174, the white-rot fungus of the Steccherinaceae family (The Residual Polyporoid clade, Polyporales, Basidiomycota).</title>
        <authorList>
            <person name="Fedorova T.V."/>
            <person name="Glazunova O.A."/>
            <person name="Landesman E.O."/>
            <person name="Moiseenko K.V."/>
            <person name="Psurtseva N.V."/>
            <person name="Savinova O.S."/>
            <person name="Shakhova N.V."/>
            <person name="Tyazhelova T.V."/>
            <person name="Vasina D.V."/>
        </authorList>
    </citation>
    <scope>NUCLEOTIDE SEQUENCE [LARGE SCALE GENOMIC DNA]</scope>
    <source>
        <strain evidence="3 4">LE-BIN_3174</strain>
    </source>
</reference>
<feature type="compositionally biased region" description="Basic and acidic residues" evidence="1">
    <location>
        <begin position="305"/>
        <end position="317"/>
    </location>
</feature>
<proteinExistence type="predicted"/>
<keyword evidence="4" id="KW-1185">Reference proteome</keyword>
<dbReference type="PROSITE" id="PS50828">
    <property type="entry name" value="SMR"/>
    <property type="match status" value="1"/>
</dbReference>
<dbReference type="PANTHER" id="PTHR47417:SF1">
    <property type="entry name" value="SMR DOMAIN-CONTAINING PROTEIN YPL199C"/>
    <property type="match status" value="1"/>
</dbReference>
<feature type="compositionally biased region" description="Basic and acidic residues" evidence="1">
    <location>
        <begin position="212"/>
        <end position="234"/>
    </location>
</feature>
<feature type="compositionally biased region" description="Polar residues" evidence="1">
    <location>
        <begin position="321"/>
        <end position="334"/>
    </location>
</feature>
<feature type="compositionally biased region" description="Polar residues" evidence="1">
    <location>
        <begin position="414"/>
        <end position="431"/>
    </location>
</feature>
<evidence type="ECO:0000313" key="4">
    <source>
        <dbReference type="Proteomes" id="UP000292702"/>
    </source>
</evidence>
<dbReference type="EMBL" id="RWJN01000077">
    <property type="protein sequence ID" value="TCD68039.1"/>
    <property type="molecule type" value="Genomic_DNA"/>
</dbReference>
<dbReference type="OrthoDB" id="3231855at2759"/>
<dbReference type="AlphaFoldDB" id="A0A4R0RRG8"/>
<feature type="compositionally biased region" description="Polar residues" evidence="1">
    <location>
        <begin position="175"/>
        <end position="192"/>
    </location>
</feature>
<feature type="region of interest" description="Disordered" evidence="1">
    <location>
        <begin position="127"/>
        <end position="152"/>
    </location>
</feature>
<sequence length="632" mass="69911">MDSILAIGVGLGLRALIDSVTDTNITASALVGIWEGVVLNHFLLKHRASFDPYVAFGFRLFVDFMFTESFARMTMTVMWAFLGMVFADLGGDLSKDRRFRRIWRRVRHTFPFLDTLSRSRRSSSSRVRFTSGVSSSSSSSTPTPRLPLRPSSAPFPGAFDQWSVASSEIGGPTRSEASVPSRSEASIPSRSAASGLSRSDVSGGSGSVAEPITRDTRTYRPAETRPDPRPEPIRRLSRRAPSVHTIHSDTQRSEPIARSPSELDYLTLPVIPDADPSPIQPRFREQDEQDRLSDRSGLTTPSHDPLLRDLPEDDRPRVHSGLTTPDQGYTNLMQTSEGLPPVRVISDEHEHTPSRSQVELPPIPIRPPGSVDEADPQPTIAFPEPHIPALSDLVDSHSQVQPETTLLPPITEIPNISTPSLFEPDTTSRPNTLVDPPPQYEEPIKEEIPDNRSDGLGAESVISSSSRTGMINRADEFRKLAETQEKAKAGYRIALERARREKRHWDVLWYEGEIEDADLKVKELNAKAAHRYFKAHNLKPEPQTIDIHRLNVHEAIIEVKRALKDARGAGSPELRVITGRGKHSKNNIPVLKKAIIQKLLEYEIDAKGEPGNPGVLVIAIPQLTLAGSSTSI</sequence>
<evidence type="ECO:0000313" key="3">
    <source>
        <dbReference type="EMBL" id="TCD68039.1"/>
    </source>
</evidence>
<feature type="region of interest" description="Disordered" evidence="1">
    <location>
        <begin position="168"/>
        <end position="334"/>
    </location>
</feature>
<dbReference type="STRING" id="92696.A0A4R0RRG8"/>